<dbReference type="Proteomes" id="UP000298615">
    <property type="component" value="Chromosome"/>
</dbReference>
<proteinExistence type="inferred from homology"/>
<keyword evidence="15" id="KW-1185">Reference proteome</keyword>
<dbReference type="InterPro" id="IPR001238">
    <property type="entry name" value="DNA-binding_RecF"/>
</dbReference>
<dbReference type="InterPro" id="IPR027417">
    <property type="entry name" value="P-loop_NTPase"/>
</dbReference>
<dbReference type="PROSITE" id="PS00618">
    <property type="entry name" value="RECF_2"/>
    <property type="match status" value="1"/>
</dbReference>
<keyword evidence="7 12" id="KW-0227">DNA damage</keyword>
<feature type="binding site" evidence="12">
    <location>
        <begin position="30"/>
        <end position="37"/>
    </location>
    <ligand>
        <name>ATP</name>
        <dbReference type="ChEBI" id="CHEBI:30616"/>
    </ligand>
</feature>
<dbReference type="OrthoDB" id="9803889at2"/>
<keyword evidence="10 12" id="KW-0234">DNA repair</keyword>
<evidence type="ECO:0000256" key="2">
    <source>
        <dbReference type="ARBA" id="ARBA00008016"/>
    </source>
</evidence>
<evidence type="ECO:0000256" key="10">
    <source>
        <dbReference type="ARBA" id="ARBA00023204"/>
    </source>
</evidence>
<keyword evidence="8 12" id="KW-0067">ATP-binding</keyword>
<gene>
    <name evidence="12 14" type="primary">recF</name>
    <name evidence="14" type="ORF">FA707_00020</name>
</gene>
<dbReference type="PROSITE" id="PS00617">
    <property type="entry name" value="RECF_1"/>
    <property type="match status" value="1"/>
</dbReference>
<evidence type="ECO:0000256" key="6">
    <source>
        <dbReference type="ARBA" id="ARBA00022741"/>
    </source>
</evidence>
<comment type="subcellular location">
    <subcellularLocation>
        <location evidence="1 12 13">Cytoplasm</location>
    </subcellularLocation>
</comment>
<keyword evidence="9 12" id="KW-0238">DNA-binding</keyword>
<comment type="similarity">
    <text evidence="2 12 13">Belongs to the RecF family.</text>
</comment>
<dbReference type="KEGG" id="vao:FA707_00020"/>
<dbReference type="AlphaFoldDB" id="A0A4D7CSC3"/>
<keyword evidence="4 12" id="KW-0963">Cytoplasm</keyword>
<dbReference type="GO" id="GO:0005737">
    <property type="term" value="C:cytoplasm"/>
    <property type="evidence" value="ECO:0007669"/>
    <property type="project" value="UniProtKB-SubCell"/>
</dbReference>
<dbReference type="Gene3D" id="1.20.1050.90">
    <property type="entry name" value="RecF/RecN/SMC, N-terminal domain"/>
    <property type="match status" value="1"/>
</dbReference>
<reference evidence="14 15" key="1">
    <citation type="submission" date="2019-04" db="EMBL/GenBank/DDBJ databases">
        <title>Vagococcus sp. nov., isolated from faeces of yaks (Bos grunniens).</title>
        <authorList>
            <person name="Ge Y."/>
        </authorList>
    </citation>
    <scope>NUCLEOTIDE SEQUENCE [LARGE SCALE GENOMIC DNA]</scope>
    <source>
        <strain evidence="14 15">MN-17</strain>
    </source>
</reference>
<dbReference type="PANTHER" id="PTHR32182">
    <property type="entry name" value="DNA REPLICATION AND REPAIR PROTEIN RECF"/>
    <property type="match status" value="1"/>
</dbReference>
<evidence type="ECO:0000256" key="5">
    <source>
        <dbReference type="ARBA" id="ARBA00022705"/>
    </source>
</evidence>
<dbReference type="GO" id="GO:0003697">
    <property type="term" value="F:single-stranded DNA binding"/>
    <property type="evidence" value="ECO:0007669"/>
    <property type="project" value="UniProtKB-UniRule"/>
</dbReference>
<evidence type="ECO:0000313" key="14">
    <source>
        <dbReference type="EMBL" id="QCI85446.1"/>
    </source>
</evidence>
<dbReference type="GO" id="GO:0005524">
    <property type="term" value="F:ATP binding"/>
    <property type="evidence" value="ECO:0007669"/>
    <property type="project" value="UniProtKB-UniRule"/>
</dbReference>
<dbReference type="FunFam" id="1.20.1050.90:FF:000002">
    <property type="entry name" value="DNA replication and repair protein RecF"/>
    <property type="match status" value="1"/>
</dbReference>
<dbReference type="GO" id="GO:0006260">
    <property type="term" value="P:DNA replication"/>
    <property type="evidence" value="ECO:0007669"/>
    <property type="project" value="UniProtKB-UniRule"/>
</dbReference>
<dbReference type="Gene3D" id="3.40.50.300">
    <property type="entry name" value="P-loop containing nucleotide triphosphate hydrolases"/>
    <property type="match status" value="1"/>
</dbReference>
<dbReference type="CDD" id="cd03242">
    <property type="entry name" value="ABC_RecF"/>
    <property type="match status" value="1"/>
</dbReference>
<keyword evidence="6 12" id="KW-0547">Nucleotide-binding</keyword>
<sequence length="375" mass="43247">MKLSKLQLENYRNYQTVDLTFSPSLNIFLGENAQGKTNLLESIYVLALTRSHRTNQEKEFIRFGSEFARLVAEVEKNNSTFTLEMSISSKGKKTKINHLEQRKLSDYIGELNVVLFAPEDLLLIKGAPQLRRRFIDMELGQINPLYLYHLTVYQKVLKQRNKYLKELDSQPNEAALTFLDVLTDQLVEAGSQVIFMRLSFIEKLEKWAQETHQKISNHKELLTLTYDASFEIDSGATVQTIGQRFKNSLDKNRKRELFNRSTSVGPHRDDLLFFINDKEVQTFGSQGQQRTTALSIKLAELELIHEELNEYPILLLDDVMSELDDDRQIHLLETIDGKVQTFISTTTLKHLSNKLTTDPEIFKVDNGTVARSELI</sequence>
<evidence type="ECO:0000256" key="4">
    <source>
        <dbReference type="ARBA" id="ARBA00022490"/>
    </source>
</evidence>
<dbReference type="InterPro" id="IPR003395">
    <property type="entry name" value="RecF/RecN/SMC_N"/>
</dbReference>
<evidence type="ECO:0000256" key="1">
    <source>
        <dbReference type="ARBA" id="ARBA00004496"/>
    </source>
</evidence>
<dbReference type="GO" id="GO:0006302">
    <property type="term" value="P:double-strand break repair"/>
    <property type="evidence" value="ECO:0007669"/>
    <property type="project" value="TreeGrafter"/>
</dbReference>
<dbReference type="GO" id="GO:0009432">
    <property type="term" value="P:SOS response"/>
    <property type="evidence" value="ECO:0007669"/>
    <property type="project" value="UniProtKB-UniRule"/>
</dbReference>
<evidence type="ECO:0000256" key="3">
    <source>
        <dbReference type="ARBA" id="ARBA00020170"/>
    </source>
</evidence>
<name>A0A4D7CSC3_9ENTE</name>
<dbReference type="InterPro" id="IPR018078">
    <property type="entry name" value="DNA-binding_RecF_CS"/>
</dbReference>
<dbReference type="NCBIfam" id="TIGR00611">
    <property type="entry name" value="recf"/>
    <property type="match status" value="1"/>
</dbReference>
<dbReference type="Pfam" id="PF02463">
    <property type="entry name" value="SMC_N"/>
    <property type="match status" value="1"/>
</dbReference>
<dbReference type="SUPFAM" id="SSF52540">
    <property type="entry name" value="P-loop containing nucleoside triphosphate hydrolases"/>
    <property type="match status" value="1"/>
</dbReference>
<evidence type="ECO:0000313" key="15">
    <source>
        <dbReference type="Proteomes" id="UP000298615"/>
    </source>
</evidence>
<dbReference type="GO" id="GO:0000731">
    <property type="term" value="P:DNA synthesis involved in DNA repair"/>
    <property type="evidence" value="ECO:0007669"/>
    <property type="project" value="TreeGrafter"/>
</dbReference>
<protein>
    <recommendedName>
        <fullName evidence="3 12">DNA replication and repair protein RecF</fullName>
    </recommendedName>
</protein>
<accession>A0A4D7CSC3</accession>
<dbReference type="HAMAP" id="MF_00365">
    <property type="entry name" value="RecF"/>
    <property type="match status" value="1"/>
</dbReference>
<evidence type="ECO:0000256" key="8">
    <source>
        <dbReference type="ARBA" id="ARBA00022840"/>
    </source>
</evidence>
<dbReference type="RefSeq" id="WP_136952308.1">
    <property type="nucleotide sequence ID" value="NZ_CP039712.1"/>
</dbReference>
<organism evidence="14 15">
    <name type="scientific">Vagococcus zengguangii</name>
    <dbReference type="NCBI Taxonomy" id="2571750"/>
    <lineage>
        <taxon>Bacteria</taxon>
        <taxon>Bacillati</taxon>
        <taxon>Bacillota</taxon>
        <taxon>Bacilli</taxon>
        <taxon>Lactobacillales</taxon>
        <taxon>Enterococcaceae</taxon>
        <taxon>Vagococcus</taxon>
    </lineage>
</organism>
<dbReference type="PANTHER" id="PTHR32182:SF0">
    <property type="entry name" value="DNA REPLICATION AND REPAIR PROTEIN RECF"/>
    <property type="match status" value="1"/>
</dbReference>
<evidence type="ECO:0000256" key="11">
    <source>
        <dbReference type="ARBA" id="ARBA00023236"/>
    </source>
</evidence>
<dbReference type="EMBL" id="CP039712">
    <property type="protein sequence ID" value="QCI85446.1"/>
    <property type="molecule type" value="Genomic_DNA"/>
</dbReference>
<dbReference type="InterPro" id="IPR042174">
    <property type="entry name" value="RecF_2"/>
</dbReference>
<evidence type="ECO:0000256" key="7">
    <source>
        <dbReference type="ARBA" id="ARBA00022763"/>
    </source>
</evidence>
<evidence type="ECO:0000256" key="9">
    <source>
        <dbReference type="ARBA" id="ARBA00023125"/>
    </source>
</evidence>
<keyword evidence="5 12" id="KW-0235">DNA replication</keyword>
<comment type="function">
    <text evidence="12 13">The RecF protein is involved in DNA metabolism; it is required for DNA replication and normal SOS inducibility. RecF binds preferentially to single-stranded, linear DNA. It also seems to bind ATP.</text>
</comment>
<evidence type="ECO:0000256" key="12">
    <source>
        <dbReference type="HAMAP-Rule" id="MF_00365"/>
    </source>
</evidence>
<keyword evidence="11 12" id="KW-0742">SOS response</keyword>
<evidence type="ECO:0000256" key="13">
    <source>
        <dbReference type="RuleBase" id="RU000578"/>
    </source>
</evidence>